<evidence type="ECO:0000256" key="3">
    <source>
        <dbReference type="ARBA" id="ARBA00022475"/>
    </source>
</evidence>
<dbReference type="PANTHER" id="PTHR34584">
    <property type="entry name" value="NA(+)/H(+) ANTIPORTER SUBUNIT E1"/>
    <property type="match status" value="1"/>
</dbReference>
<comment type="similarity">
    <text evidence="2">Belongs to the CPA3 antiporters (TC 2.A.63) subunit E family.</text>
</comment>
<evidence type="ECO:0000313" key="10">
    <source>
        <dbReference type="Proteomes" id="UP000182800"/>
    </source>
</evidence>
<name>A0A0N8KE23_9HYPH</name>
<reference evidence="7 9" key="1">
    <citation type="submission" date="2015-09" db="EMBL/GenBank/DDBJ databases">
        <title>Identification and resolution of microdiversity through metagenomic sequencing of parallel consortia.</title>
        <authorList>
            <person name="Nelson W.C."/>
            <person name="Romine M.F."/>
            <person name="Lindemann S.R."/>
        </authorList>
    </citation>
    <scope>NUCLEOTIDE SEQUENCE [LARGE SCALE GENOMIC DNA]</scope>
    <source>
        <strain evidence="7">HL-109</strain>
    </source>
</reference>
<organism evidence="7 9">
    <name type="scientific">Saliniramus fredricksonii</name>
    <dbReference type="NCBI Taxonomy" id="1653334"/>
    <lineage>
        <taxon>Bacteria</taxon>
        <taxon>Pseudomonadati</taxon>
        <taxon>Pseudomonadota</taxon>
        <taxon>Alphaproteobacteria</taxon>
        <taxon>Hyphomicrobiales</taxon>
        <taxon>Salinarimonadaceae</taxon>
        <taxon>Saliniramus</taxon>
    </lineage>
</organism>
<evidence type="ECO:0000256" key="5">
    <source>
        <dbReference type="ARBA" id="ARBA00022989"/>
    </source>
</evidence>
<dbReference type="GO" id="GO:0005886">
    <property type="term" value="C:plasma membrane"/>
    <property type="evidence" value="ECO:0007669"/>
    <property type="project" value="UniProtKB-SubCell"/>
</dbReference>
<evidence type="ECO:0000313" key="8">
    <source>
        <dbReference type="EMBL" id="SCC79175.1"/>
    </source>
</evidence>
<evidence type="ECO:0000256" key="2">
    <source>
        <dbReference type="ARBA" id="ARBA00006228"/>
    </source>
</evidence>
<dbReference type="Proteomes" id="UP000050497">
    <property type="component" value="Unassembled WGS sequence"/>
</dbReference>
<comment type="caution">
    <text evidence="7">The sequence shown here is derived from an EMBL/GenBank/DDBJ whole genome shotgun (WGS) entry which is preliminary data.</text>
</comment>
<dbReference type="STRING" id="1653334.GA0071312_0724"/>
<comment type="subcellular location">
    <subcellularLocation>
        <location evidence="1">Cell membrane</location>
        <topology evidence="1">Multi-pass membrane protein</topology>
    </subcellularLocation>
</comment>
<dbReference type="Proteomes" id="UP000182800">
    <property type="component" value="Unassembled WGS sequence"/>
</dbReference>
<keyword evidence="3" id="KW-1003">Cell membrane</keyword>
<dbReference type="RefSeq" id="WP_074443641.1">
    <property type="nucleotide sequence ID" value="NZ_FMBM01000001.1"/>
</dbReference>
<evidence type="ECO:0000256" key="6">
    <source>
        <dbReference type="ARBA" id="ARBA00023136"/>
    </source>
</evidence>
<evidence type="ECO:0000256" key="1">
    <source>
        <dbReference type="ARBA" id="ARBA00004651"/>
    </source>
</evidence>
<evidence type="ECO:0000256" key="4">
    <source>
        <dbReference type="ARBA" id="ARBA00022692"/>
    </source>
</evidence>
<proteinExistence type="inferred from homology"/>
<protein>
    <submittedName>
        <fullName evidence="7">Multicomponent Na+:H+ antiporter subunit E</fullName>
    </submittedName>
</protein>
<dbReference type="EMBL" id="FMBM01000001">
    <property type="protein sequence ID" value="SCC79175.1"/>
    <property type="molecule type" value="Genomic_DNA"/>
</dbReference>
<keyword evidence="4" id="KW-0812">Transmembrane</keyword>
<keyword evidence="10" id="KW-1185">Reference proteome</keyword>
<keyword evidence="6" id="KW-0472">Membrane</keyword>
<keyword evidence="5" id="KW-1133">Transmembrane helix</keyword>
<evidence type="ECO:0000313" key="9">
    <source>
        <dbReference type="Proteomes" id="UP000050497"/>
    </source>
</evidence>
<dbReference type="AlphaFoldDB" id="A0A0N8KE23"/>
<accession>A0A0N8KE23</accession>
<dbReference type="GO" id="GO:0008324">
    <property type="term" value="F:monoatomic cation transmembrane transporter activity"/>
    <property type="evidence" value="ECO:0007669"/>
    <property type="project" value="InterPro"/>
</dbReference>
<reference evidence="8 10" key="2">
    <citation type="submission" date="2016-08" db="EMBL/GenBank/DDBJ databases">
        <authorList>
            <person name="Varghese N."/>
            <person name="Submissions Spin"/>
        </authorList>
    </citation>
    <scope>NUCLEOTIDE SEQUENCE [LARGE SCALE GENOMIC DNA]</scope>
    <source>
        <strain evidence="8 10">HL-109</strain>
    </source>
</reference>
<dbReference type="InterPro" id="IPR002758">
    <property type="entry name" value="Cation_antiport_E"/>
</dbReference>
<dbReference type="Pfam" id="PF01899">
    <property type="entry name" value="MNHE"/>
    <property type="match status" value="1"/>
</dbReference>
<sequence>MALLNPLRLALLGQLFVVFIIALIQSASRVAIAALSPLESLKPAVVAVPLDLRTDLGIATLANLVSLTPGTTSLHVSDDRKTLYVHVLDNPGVEAVAQDIKGTFEGLIRRIEDV</sequence>
<evidence type="ECO:0000313" key="7">
    <source>
        <dbReference type="EMBL" id="KPQ10138.1"/>
    </source>
</evidence>
<gene>
    <name evidence="7" type="primary">mnhE-2</name>
    <name evidence="8" type="ORF">GA0071312_0724</name>
    <name evidence="7" type="ORF">HLUCCO17_11895</name>
</gene>
<dbReference type="PATRIC" id="fig|1653334.4.peg.357"/>
<dbReference type="OrthoDB" id="9807187at2"/>
<dbReference type="PANTHER" id="PTHR34584:SF1">
    <property type="entry name" value="NA(+)_H(+) ANTIPORTER SUBUNIT E1"/>
    <property type="match status" value="1"/>
</dbReference>
<dbReference type="EMBL" id="LJSX01000018">
    <property type="protein sequence ID" value="KPQ10138.1"/>
    <property type="molecule type" value="Genomic_DNA"/>
</dbReference>